<evidence type="ECO:0000313" key="1">
    <source>
        <dbReference type="EMBL" id="RYP84228.1"/>
    </source>
</evidence>
<sequence length="342" mass="37105">MTSQNQRRKKPNKAAFARALAAAEAEAQASRTLSADLAAVIDNHQPANPTGRRMEKIRPFLHAAIAASSLQGTESVRKHCTHLTELAAYALGRGAALDVATLLTTTFIDEFVRVGMADDGDHLRAERRRRLLALARTANPGPDVPAKLTPIGHSAIKPCYSPAEMAVIRRVSQVQPTQARSRDLTLVVALGAGGGQDSVDMRDLYTDHIEDLGPDGILIHVQGPRPRVVPLRAAYEAMLRQALTDRGPGELLIGTKQDRRNTAARVIERAALHKVAHIEPARLRATWLADLMTDPIPVALILQAAGLKSARTLSELQPHLGPWLEHKQVSVEGVQVLRGEQL</sequence>
<proteinExistence type="predicted"/>
<accession>A0A4Q4Z9H4</accession>
<dbReference type="AlphaFoldDB" id="A0A4Q4Z9H4"/>
<organism evidence="1 2">
    <name type="scientific">Nocardioides guangzhouensis</name>
    <dbReference type="NCBI Taxonomy" id="2497878"/>
    <lineage>
        <taxon>Bacteria</taxon>
        <taxon>Bacillati</taxon>
        <taxon>Actinomycetota</taxon>
        <taxon>Actinomycetes</taxon>
        <taxon>Propionibacteriales</taxon>
        <taxon>Nocardioidaceae</taxon>
        <taxon>Nocardioides</taxon>
    </lineage>
</organism>
<evidence type="ECO:0008006" key="3">
    <source>
        <dbReference type="Google" id="ProtNLM"/>
    </source>
</evidence>
<comment type="caution">
    <text evidence="1">The sequence shown here is derived from an EMBL/GenBank/DDBJ whole genome shotgun (WGS) entry which is preliminary data.</text>
</comment>
<reference evidence="1 2" key="1">
    <citation type="submission" date="2019-01" db="EMBL/GenBank/DDBJ databases">
        <title>Nocardioides guangzhouensis sp. nov., an actinobacterium isolated from soil.</title>
        <authorList>
            <person name="Fu Y."/>
            <person name="Cai Y."/>
            <person name="Lin Z."/>
            <person name="Chen P."/>
        </authorList>
    </citation>
    <scope>NUCLEOTIDE SEQUENCE [LARGE SCALE GENOMIC DNA]</scope>
    <source>
        <strain evidence="1 2">130</strain>
    </source>
</reference>
<dbReference type="RefSeq" id="WP_134719190.1">
    <property type="nucleotide sequence ID" value="NZ_SDKM01000025.1"/>
</dbReference>
<gene>
    <name evidence="1" type="ORF">EKO23_16335</name>
</gene>
<evidence type="ECO:0000313" key="2">
    <source>
        <dbReference type="Proteomes" id="UP000295198"/>
    </source>
</evidence>
<dbReference type="EMBL" id="SDKM01000025">
    <property type="protein sequence ID" value="RYP84228.1"/>
    <property type="molecule type" value="Genomic_DNA"/>
</dbReference>
<protein>
    <recommendedName>
        <fullName evidence="3">Tyr recombinase domain-containing protein</fullName>
    </recommendedName>
</protein>
<keyword evidence="2" id="KW-1185">Reference proteome</keyword>
<name>A0A4Q4Z9H4_9ACTN</name>
<dbReference type="Proteomes" id="UP000295198">
    <property type="component" value="Unassembled WGS sequence"/>
</dbReference>
<dbReference type="InterPro" id="IPR011010">
    <property type="entry name" value="DNA_brk_join_enz"/>
</dbReference>
<dbReference type="OrthoDB" id="3764067at2"/>
<dbReference type="GO" id="GO:0003677">
    <property type="term" value="F:DNA binding"/>
    <property type="evidence" value="ECO:0007669"/>
    <property type="project" value="InterPro"/>
</dbReference>
<dbReference type="SUPFAM" id="SSF56349">
    <property type="entry name" value="DNA breaking-rejoining enzymes"/>
    <property type="match status" value="1"/>
</dbReference>